<evidence type="ECO:0000313" key="2">
    <source>
        <dbReference type="EMBL" id="KAJ3481652.1"/>
    </source>
</evidence>
<keyword evidence="3" id="KW-1185">Reference proteome</keyword>
<proteinExistence type="predicted"/>
<evidence type="ECO:0000256" key="1">
    <source>
        <dbReference type="SAM" id="MobiDB-lite"/>
    </source>
</evidence>
<sequence length="409" mass="44479">MAPSSKYKHRFQNSLDMVAARSVFVDLTQPSGTDNAWSTLDSPTLGRMWSASMLPAMPLERSTPQIPILSVSVAPLQIRKAKPAPIDLSKIPEVKQVDTTPLNIKKMRRRGFSTSLRLVLPPSPLPPPRSPLGIPSLSSSPSSPLPPPRSPFGLSTTSTPQTALTFTAEWDLTQRTFVFTPFQSTYSPSIISPMPSVSPVPDDVPSEVVPESQSNPDVNKKFPPPASPTSPLDSPSIYSPSVSSVFSHHRNGSQSTSTAPSSAAADISSKSDVYSSSLNRQVALHLFTQELQRAIPGPKCDLDKECYEDMDEDLLMAPVDVFSRMLWETTDPEAPVTQPEPVEMSRLLPAERKRQLKVTTCVSPSPKSKATSPEEIANPSSRKGSSPRTRKKRKFSQDLVVGGCLPLKV</sequence>
<protein>
    <submittedName>
        <fullName evidence="2">Uncharacterized protein</fullName>
    </submittedName>
</protein>
<feature type="compositionally biased region" description="Polar residues" evidence="1">
    <location>
        <begin position="357"/>
        <end position="371"/>
    </location>
</feature>
<feature type="compositionally biased region" description="Low complexity" evidence="1">
    <location>
        <begin position="253"/>
        <end position="267"/>
    </location>
</feature>
<gene>
    <name evidence="2" type="ORF">NLI96_g7517</name>
</gene>
<dbReference type="EMBL" id="JANAWD010000311">
    <property type="protein sequence ID" value="KAJ3481652.1"/>
    <property type="molecule type" value="Genomic_DNA"/>
</dbReference>
<feature type="region of interest" description="Disordered" evidence="1">
    <location>
        <begin position="115"/>
        <end position="159"/>
    </location>
</feature>
<feature type="compositionally biased region" description="Low complexity" evidence="1">
    <location>
        <begin position="190"/>
        <end position="212"/>
    </location>
</feature>
<feature type="compositionally biased region" description="Polar residues" evidence="1">
    <location>
        <begin position="378"/>
        <end position="387"/>
    </location>
</feature>
<dbReference type="Proteomes" id="UP001212997">
    <property type="component" value="Unassembled WGS sequence"/>
</dbReference>
<feature type="compositionally biased region" description="Pro residues" evidence="1">
    <location>
        <begin position="121"/>
        <end position="130"/>
    </location>
</feature>
<feature type="region of interest" description="Disordered" evidence="1">
    <location>
        <begin position="357"/>
        <end position="395"/>
    </location>
</feature>
<accession>A0AAD5UZ16</accession>
<feature type="compositionally biased region" description="Low complexity" evidence="1">
    <location>
        <begin position="234"/>
        <end position="246"/>
    </location>
</feature>
<feature type="region of interest" description="Disordered" evidence="1">
    <location>
        <begin position="190"/>
        <end position="267"/>
    </location>
</feature>
<reference evidence="2" key="1">
    <citation type="submission" date="2022-07" db="EMBL/GenBank/DDBJ databases">
        <title>Genome Sequence of Physisporinus lineatus.</title>
        <authorList>
            <person name="Buettner E."/>
        </authorList>
    </citation>
    <scope>NUCLEOTIDE SEQUENCE</scope>
    <source>
        <strain evidence="2">VT162</strain>
    </source>
</reference>
<evidence type="ECO:0000313" key="3">
    <source>
        <dbReference type="Proteomes" id="UP001212997"/>
    </source>
</evidence>
<dbReference type="AlphaFoldDB" id="A0AAD5UZ16"/>
<comment type="caution">
    <text evidence="2">The sequence shown here is derived from an EMBL/GenBank/DDBJ whole genome shotgun (WGS) entry which is preliminary data.</text>
</comment>
<name>A0AAD5UZ16_9APHY</name>
<organism evidence="2 3">
    <name type="scientific">Meripilus lineatus</name>
    <dbReference type="NCBI Taxonomy" id="2056292"/>
    <lineage>
        <taxon>Eukaryota</taxon>
        <taxon>Fungi</taxon>
        <taxon>Dikarya</taxon>
        <taxon>Basidiomycota</taxon>
        <taxon>Agaricomycotina</taxon>
        <taxon>Agaricomycetes</taxon>
        <taxon>Polyporales</taxon>
        <taxon>Meripilaceae</taxon>
        <taxon>Meripilus</taxon>
    </lineage>
</organism>
<feature type="compositionally biased region" description="Low complexity" evidence="1">
    <location>
        <begin position="131"/>
        <end position="142"/>
    </location>
</feature>